<keyword evidence="9" id="KW-1185">Reference proteome</keyword>
<dbReference type="OrthoDB" id="1846031at2"/>
<dbReference type="CDD" id="cd01146">
    <property type="entry name" value="FhuD"/>
    <property type="match status" value="1"/>
</dbReference>
<comment type="similarity">
    <text evidence="2">Belongs to the bacterial solute-binding protein 8 family.</text>
</comment>
<dbReference type="PROSITE" id="PS51257">
    <property type="entry name" value="PROKAR_LIPOPROTEIN"/>
    <property type="match status" value="1"/>
</dbReference>
<sequence length="350" mass="36515">MHRRSFLALVSATAAATTLAACQTGPSGDSGASASSPSGAGSSGSAAGAFPVTIKHALGSTTIEQKPTRVATLGWSDADMVLALGVVPVGCPKITWGGNKNESTDSFDKALAKMGGQQPTRYSDADGAPVDEIAKLRPDLILATNSGVTKEEYARLSKIAPVVAYPGEAYGTSWQDGVKLAGQALGLEGKAKQVTAATEKAIRDAVAKYPAIKGKTASWLMIQPTDLSKFAAYTTLDNRPRMLENLGMKNAPIVTQLSKGKKTFSVDISSEKASTLDADVVVFYIEKPGEEKTFTSHPLIGQIPALKDGAYVATLEPGESYFMSSPTPLTIPEGLPRLLPKLQAAATKAK</sequence>
<dbReference type="InterPro" id="IPR006311">
    <property type="entry name" value="TAT_signal"/>
</dbReference>
<feature type="domain" description="Fe/B12 periplasmic-binding" evidence="7">
    <location>
        <begin position="69"/>
        <end position="346"/>
    </location>
</feature>
<evidence type="ECO:0000256" key="6">
    <source>
        <dbReference type="SAM" id="SignalP"/>
    </source>
</evidence>
<evidence type="ECO:0000256" key="1">
    <source>
        <dbReference type="ARBA" id="ARBA00004196"/>
    </source>
</evidence>
<dbReference type="EMBL" id="VFOK01000001">
    <property type="protein sequence ID" value="TQL34628.1"/>
    <property type="molecule type" value="Genomic_DNA"/>
</dbReference>
<evidence type="ECO:0000256" key="4">
    <source>
        <dbReference type="ARBA" id="ARBA00022729"/>
    </source>
</evidence>
<feature type="region of interest" description="Disordered" evidence="5">
    <location>
        <begin position="23"/>
        <end position="46"/>
    </location>
</feature>
<keyword evidence="4 6" id="KW-0732">Signal</keyword>
<evidence type="ECO:0000256" key="2">
    <source>
        <dbReference type="ARBA" id="ARBA00008814"/>
    </source>
</evidence>
<dbReference type="RefSeq" id="WP_142006996.1">
    <property type="nucleotide sequence ID" value="NZ_CAJTBP010000001.1"/>
</dbReference>
<evidence type="ECO:0000259" key="7">
    <source>
        <dbReference type="PROSITE" id="PS50983"/>
    </source>
</evidence>
<dbReference type="SUPFAM" id="SSF53807">
    <property type="entry name" value="Helical backbone' metal receptor"/>
    <property type="match status" value="1"/>
</dbReference>
<proteinExistence type="inferred from homology"/>
<comment type="caution">
    <text evidence="8">The sequence shown here is derived from an EMBL/GenBank/DDBJ whole genome shotgun (WGS) entry which is preliminary data.</text>
</comment>
<dbReference type="GO" id="GO:0030288">
    <property type="term" value="C:outer membrane-bounded periplasmic space"/>
    <property type="evidence" value="ECO:0007669"/>
    <property type="project" value="TreeGrafter"/>
</dbReference>
<dbReference type="PROSITE" id="PS51318">
    <property type="entry name" value="TAT"/>
    <property type="match status" value="1"/>
</dbReference>
<dbReference type="PANTHER" id="PTHR30532:SF24">
    <property type="entry name" value="FERRIC ENTEROBACTIN-BINDING PERIPLASMIC PROTEIN FEPB"/>
    <property type="match status" value="1"/>
</dbReference>
<evidence type="ECO:0000313" key="9">
    <source>
        <dbReference type="Proteomes" id="UP000318336"/>
    </source>
</evidence>
<dbReference type="InterPro" id="IPR002491">
    <property type="entry name" value="ABC_transptr_periplasmic_BD"/>
</dbReference>
<dbReference type="InterPro" id="IPR051313">
    <property type="entry name" value="Bact_iron-sidero_bind"/>
</dbReference>
<name>A0A542XFN1_9MICO</name>
<reference evidence="8 9" key="1">
    <citation type="submission" date="2019-06" db="EMBL/GenBank/DDBJ databases">
        <title>Sequencing the genomes of 1000 actinobacteria strains.</title>
        <authorList>
            <person name="Klenk H.-P."/>
        </authorList>
    </citation>
    <scope>NUCLEOTIDE SEQUENCE [LARGE SCALE GENOMIC DNA]</scope>
    <source>
        <strain evidence="8 9">DSM 24617</strain>
    </source>
</reference>
<feature type="signal peptide" evidence="6">
    <location>
        <begin position="1"/>
        <end position="20"/>
    </location>
</feature>
<dbReference type="AlphaFoldDB" id="A0A542XFN1"/>
<evidence type="ECO:0000256" key="5">
    <source>
        <dbReference type="SAM" id="MobiDB-lite"/>
    </source>
</evidence>
<comment type="subcellular location">
    <subcellularLocation>
        <location evidence="1">Cell envelope</location>
    </subcellularLocation>
</comment>
<dbReference type="PANTHER" id="PTHR30532">
    <property type="entry name" value="IRON III DICITRATE-BINDING PERIPLASMIC PROTEIN"/>
    <property type="match status" value="1"/>
</dbReference>
<dbReference type="GO" id="GO:1901678">
    <property type="term" value="P:iron coordination entity transport"/>
    <property type="evidence" value="ECO:0007669"/>
    <property type="project" value="UniProtKB-ARBA"/>
</dbReference>
<dbReference type="Pfam" id="PF01497">
    <property type="entry name" value="Peripla_BP_2"/>
    <property type="match status" value="1"/>
</dbReference>
<organism evidence="8 9">
    <name type="scientific">Barrientosiimonas humi</name>
    <dbReference type="NCBI Taxonomy" id="999931"/>
    <lineage>
        <taxon>Bacteria</taxon>
        <taxon>Bacillati</taxon>
        <taxon>Actinomycetota</taxon>
        <taxon>Actinomycetes</taxon>
        <taxon>Micrococcales</taxon>
        <taxon>Dermacoccaceae</taxon>
        <taxon>Barrientosiimonas</taxon>
    </lineage>
</organism>
<dbReference type="Proteomes" id="UP000318336">
    <property type="component" value="Unassembled WGS sequence"/>
</dbReference>
<gene>
    <name evidence="8" type="ORF">FB554_2804</name>
</gene>
<feature type="chain" id="PRO_5039203280" evidence="6">
    <location>
        <begin position="21"/>
        <end position="350"/>
    </location>
</feature>
<accession>A0A542XFN1</accession>
<protein>
    <submittedName>
        <fullName evidence="8">Iron complex transport system substrate-binding protein</fullName>
    </submittedName>
</protein>
<dbReference type="Gene3D" id="3.40.50.1980">
    <property type="entry name" value="Nitrogenase molybdenum iron protein domain"/>
    <property type="match status" value="2"/>
</dbReference>
<evidence type="ECO:0000313" key="8">
    <source>
        <dbReference type="EMBL" id="TQL34628.1"/>
    </source>
</evidence>
<evidence type="ECO:0000256" key="3">
    <source>
        <dbReference type="ARBA" id="ARBA00022448"/>
    </source>
</evidence>
<keyword evidence="3" id="KW-0813">Transport</keyword>
<dbReference type="PROSITE" id="PS50983">
    <property type="entry name" value="FE_B12_PBP"/>
    <property type="match status" value="1"/>
</dbReference>